<feature type="domain" description="Protein kinase" evidence="2">
    <location>
        <begin position="12"/>
        <end position="291"/>
    </location>
</feature>
<evidence type="ECO:0000313" key="4">
    <source>
        <dbReference type="Proteomes" id="UP000019763"/>
    </source>
</evidence>
<dbReference type="GO" id="GO:0004672">
    <property type="term" value="F:protein kinase activity"/>
    <property type="evidence" value="ECO:0007669"/>
    <property type="project" value="InterPro"/>
</dbReference>
<dbReference type="Proteomes" id="UP000019763">
    <property type="component" value="Unassembled WGS sequence"/>
</dbReference>
<dbReference type="SUPFAM" id="SSF56112">
    <property type="entry name" value="Protein kinase-like (PK-like)"/>
    <property type="match status" value="1"/>
</dbReference>
<dbReference type="eggNOG" id="KOG0586">
    <property type="taxonomic scope" value="Eukaryota"/>
</dbReference>
<dbReference type="InterPro" id="IPR000719">
    <property type="entry name" value="Prot_kinase_dom"/>
</dbReference>
<dbReference type="OrthoDB" id="439212at2759"/>
<feature type="region of interest" description="Disordered" evidence="1">
    <location>
        <begin position="473"/>
        <end position="495"/>
    </location>
</feature>
<dbReference type="GO" id="GO:0005524">
    <property type="term" value="F:ATP binding"/>
    <property type="evidence" value="ECO:0007669"/>
    <property type="project" value="InterPro"/>
</dbReference>
<dbReference type="Pfam" id="PF00069">
    <property type="entry name" value="Pkinase"/>
    <property type="match status" value="1"/>
</dbReference>
<evidence type="ECO:0000256" key="1">
    <source>
        <dbReference type="SAM" id="MobiDB-lite"/>
    </source>
</evidence>
<dbReference type="SMART" id="SM00220">
    <property type="entry name" value="S_TKc"/>
    <property type="match status" value="1"/>
</dbReference>
<dbReference type="PANTHER" id="PTHR24347">
    <property type="entry name" value="SERINE/THREONINE-PROTEIN KINASE"/>
    <property type="match status" value="1"/>
</dbReference>
<dbReference type="VEuPathDB" id="CryptoDB:GNI_014300"/>
<protein>
    <recommendedName>
        <fullName evidence="2">Protein kinase domain-containing protein</fullName>
    </recommendedName>
</protein>
<keyword evidence="4" id="KW-1185">Reference proteome</keyword>
<dbReference type="GeneID" id="22910783"/>
<evidence type="ECO:0000313" key="3">
    <source>
        <dbReference type="EMBL" id="EZG83639.1"/>
    </source>
</evidence>
<accession>A0A023BCD9</accession>
<dbReference type="CDD" id="cd00180">
    <property type="entry name" value="PKc"/>
    <property type="match status" value="1"/>
</dbReference>
<dbReference type="Gene3D" id="1.10.510.10">
    <property type="entry name" value="Transferase(Phosphotransferase) domain 1"/>
    <property type="match status" value="1"/>
</dbReference>
<dbReference type="PROSITE" id="PS50011">
    <property type="entry name" value="PROTEIN_KINASE_DOM"/>
    <property type="match status" value="1"/>
</dbReference>
<dbReference type="RefSeq" id="XP_011128919.1">
    <property type="nucleotide sequence ID" value="XM_011130617.1"/>
</dbReference>
<sequence>MPNVIKGKFEPYCCLEVLQACLVGSVRLGVGLFTGSVVAIKCVLSLGKESLEGSSLPETPLAEVFFSRTLSDCPSFVKVIEVVQQGDSHYIITEYANGEDLVELLKQYPGGVAEPVAALTIRYVTEAILCCHQKGIALQDFSLENCLLCVAGVSGDCEVKVCDPGQACVYRTRTSGTAGSASAWTSHFGMVGKQFRPPEIFEMRSYDPTKVDSWCLGWATWYFLYASAIFETATLDDERYQLFANGDIAGLLRNCCIENASDLAVDFVLKLMAIDPARRMSMQEALAHPFLARTAGASQLNVHMFPFPVEPKPPPSALKIALTGLSLIKEPLDRFKSFRYLAYSFPELSQALLCVDDALRTSQDTASCWRTDATTVSNLLPPGDSATKVKLGQAKPVGTNASLLSSAERRCRKTLEKIAQHAPYIPSYYTKTLMPLLCNSSKPSCTIRYLNDKPKSTMDSSLMSASLPGQRAISKGARTSPKNPGTPHLLDSHLD</sequence>
<comment type="caution">
    <text evidence="3">The sequence shown here is derived from an EMBL/GenBank/DDBJ whole genome shotgun (WGS) entry which is preliminary data.</text>
</comment>
<name>A0A023BCD9_GRENI</name>
<evidence type="ECO:0000259" key="2">
    <source>
        <dbReference type="PROSITE" id="PS50011"/>
    </source>
</evidence>
<organism evidence="3 4">
    <name type="scientific">Gregarina niphandrodes</name>
    <name type="common">Septate eugregarine</name>
    <dbReference type="NCBI Taxonomy" id="110365"/>
    <lineage>
        <taxon>Eukaryota</taxon>
        <taxon>Sar</taxon>
        <taxon>Alveolata</taxon>
        <taxon>Apicomplexa</taxon>
        <taxon>Conoidasida</taxon>
        <taxon>Gregarinasina</taxon>
        <taxon>Eugregarinorida</taxon>
        <taxon>Gregarinidae</taxon>
        <taxon>Gregarina</taxon>
    </lineage>
</organism>
<dbReference type="InterPro" id="IPR011009">
    <property type="entry name" value="Kinase-like_dom_sf"/>
</dbReference>
<reference evidence="3" key="1">
    <citation type="submission" date="2013-12" db="EMBL/GenBank/DDBJ databases">
        <authorList>
            <person name="Omoto C.K."/>
            <person name="Sibley D."/>
            <person name="Venepally P."/>
            <person name="Hadjithomas M."/>
            <person name="Karamycheva S."/>
            <person name="Brunk B."/>
            <person name="Roos D."/>
            <person name="Caler E."/>
            <person name="Lorenzi H."/>
        </authorList>
    </citation>
    <scope>NUCLEOTIDE SEQUENCE</scope>
</reference>
<dbReference type="EMBL" id="AFNH02000105">
    <property type="protein sequence ID" value="EZG83639.1"/>
    <property type="molecule type" value="Genomic_DNA"/>
</dbReference>
<gene>
    <name evidence="3" type="ORF">GNI_014300</name>
</gene>
<dbReference type="AlphaFoldDB" id="A0A023BCD9"/>
<proteinExistence type="predicted"/>